<feature type="region of interest" description="Disordered" evidence="1">
    <location>
        <begin position="37"/>
        <end position="59"/>
    </location>
</feature>
<protein>
    <submittedName>
        <fullName evidence="2">Uncharacterized protein</fullName>
    </submittedName>
</protein>
<gene>
    <name evidence="2" type="ORF">SETIT_9G415600v2</name>
</gene>
<accession>A0A368SRB2</accession>
<proteinExistence type="predicted"/>
<evidence type="ECO:0000313" key="2">
    <source>
        <dbReference type="EMBL" id="RCV44956.1"/>
    </source>
</evidence>
<sequence length="199" mass="21530">MSRVVGSGFRKTNFMARGGYRPAGHRQLTRYSWKGKYQRDRSPGMRHGGGHPTVSSGTRLPISSSVTALLFFPPAGRRAEHACPEEPTHARQPAGQPNRSRTADLSACRPGCSFPTRPPSLSSGDARSHRDGWTTKRHRPSARRAGQREAEPAMKSTRPRGPAPPARATGAMLRPAGDTLASIQFSYNNGMSSSSVMPP</sequence>
<name>A0A368SRB2_SETIT</name>
<dbReference type="AlphaFoldDB" id="A0A368SRB2"/>
<feature type="compositionally biased region" description="Basic and acidic residues" evidence="1">
    <location>
        <begin position="78"/>
        <end position="89"/>
    </location>
</feature>
<organism evidence="2">
    <name type="scientific">Setaria italica</name>
    <name type="common">Foxtail millet</name>
    <name type="synonym">Panicum italicum</name>
    <dbReference type="NCBI Taxonomy" id="4555"/>
    <lineage>
        <taxon>Eukaryota</taxon>
        <taxon>Viridiplantae</taxon>
        <taxon>Streptophyta</taxon>
        <taxon>Embryophyta</taxon>
        <taxon>Tracheophyta</taxon>
        <taxon>Spermatophyta</taxon>
        <taxon>Magnoliopsida</taxon>
        <taxon>Liliopsida</taxon>
        <taxon>Poales</taxon>
        <taxon>Poaceae</taxon>
        <taxon>PACMAD clade</taxon>
        <taxon>Panicoideae</taxon>
        <taxon>Panicodae</taxon>
        <taxon>Paniceae</taxon>
        <taxon>Cenchrinae</taxon>
        <taxon>Setaria</taxon>
    </lineage>
</organism>
<dbReference type="EMBL" id="CM003536">
    <property type="protein sequence ID" value="RCV44956.1"/>
    <property type="molecule type" value="Genomic_DNA"/>
</dbReference>
<reference evidence="2" key="2">
    <citation type="submission" date="2015-07" db="EMBL/GenBank/DDBJ databases">
        <authorList>
            <person name="Noorani M."/>
        </authorList>
    </citation>
    <scope>NUCLEOTIDE SEQUENCE</scope>
    <source>
        <strain evidence="2">Yugu1</strain>
    </source>
</reference>
<dbReference type="OrthoDB" id="1470350at2759"/>
<evidence type="ECO:0000256" key="1">
    <source>
        <dbReference type="SAM" id="MobiDB-lite"/>
    </source>
</evidence>
<feature type="region of interest" description="Disordered" evidence="1">
    <location>
        <begin position="78"/>
        <end position="171"/>
    </location>
</feature>
<reference evidence="2" key="1">
    <citation type="journal article" date="2012" name="Nat. Biotechnol.">
        <title>Reference genome sequence of the model plant Setaria.</title>
        <authorList>
            <person name="Bennetzen J.L."/>
            <person name="Schmutz J."/>
            <person name="Wang H."/>
            <person name="Percifield R."/>
            <person name="Hawkins J."/>
            <person name="Pontaroli A.C."/>
            <person name="Estep M."/>
            <person name="Feng L."/>
            <person name="Vaughn J.N."/>
            <person name="Grimwood J."/>
            <person name="Jenkins J."/>
            <person name="Barry K."/>
            <person name="Lindquist E."/>
            <person name="Hellsten U."/>
            <person name="Deshpande S."/>
            <person name="Wang X."/>
            <person name="Wu X."/>
            <person name="Mitros T."/>
            <person name="Triplett J."/>
            <person name="Yang X."/>
            <person name="Ye C.Y."/>
            <person name="Mauro-Herrera M."/>
            <person name="Wang L."/>
            <person name="Li P."/>
            <person name="Sharma M."/>
            <person name="Sharma R."/>
            <person name="Ronald P.C."/>
            <person name="Panaud O."/>
            <person name="Kellogg E.A."/>
            <person name="Brutnell T.P."/>
            <person name="Doust A.N."/>
            <person name="Tuskan G.A."/>
            <person name="Rokhsar D."/>
            <person name="Devos K.M."/>
        </authorList>
    </citation>
    <scope>NUCLEOTIDE SEQUENCE [LARGE SCALE GENOMIC DNA]</scope>
    <source>
        <strain evidence="2">Yugu1</strain>
    </source>
</reference>